<dbReference type="VEuPathDB" id="FungiDB:SeMB42_g04616"/>
<dbReference type="PANTHER" id="PTHR11960">
    <property type="entry name" value="EUKARYOTIC TRANSLATION INITIATION FACTOR 4E RELATED"/>
    <property type="match status" value="1"/>
</dbReference>
<gene>
    <name evidence="12" type="primary">YTM1</name>
    <name evidence="16" type="ORF">SeMB42_g04616</name>
</gene>
<dbReference type="InterPro" id="IPR028599">
    <property type="entry name" value="WDR12/Ytm1"/>
</dbReference>
<evidence type="ECO:0000313" key="17">
    <source>
        <dbReference type="Proteomes" id="UP000317494"/>
    </source>
</evidence>
<feature type="repeat" description="WD" evidence="13">
    <location>
        <begin position="369"/>
        <end position="411"/>
    </location>
</feature>
<keyword evidence="10" id="KW-1015">Disulfide bond</keyword>
<dbReference type="GO" id="GO:0006417">
    <property type="term" value="P:regulation of translation"/>
    <property type="evidence" value="ECO:0007669"/>
    <property type="project" value="UniProtKB-KW"/>
</dbReference>
<comment type="similarity">
    <text evidence="12">Belongs to the WD repeat WDR12/YTM1 family.</text>
</comment>
<dbReference type="GO" id="GO:0043021">
    <property type="term" value="F:ribonucleoprotein complex binding"/>
    <property type="evidence" value="ECO:0007669"/>
    <property type="project" value="UniProtKB-UniRule"/>
</dbReference>
<evidence type="ECO:0000256" key="3">
    <source>
        <dbReference type="ARBA" id="ARBA00022540"/>
    </source>
</evidence>
<feature type="repeat" description="WD" evidence="13">
    <location>
        <begin position="275"/>
        <end position="324"/>
    </location>
</feature>
<dbReference type="GO" id="GO:0003743">
    <property type="term" value="F:translation initiation factor activity"/>
    <property type="evidence" value="ECO:0007669"/>
    <property type="project" value="UniProtKB-KW"/>
</dbReference>
<evidence type="ECO:0000256" key="9">
    <source>
        <dbReference type="ARBA" id="ARBA00022917"/>
    </source>
</evidence>
<name>A0A507CWY1_9FUNG</name>
<keyword evidence="5 13" id="KW-0853">WD repeat</keyword>
<dbReference type="GO" id="GO:0030687">
    <property type="term" value="C:preribosome, large subunit precursor"/>
    <property type="evidence" value="ECO:0007669"/>
    <property type="project" value="UniProtKB-UniRule"/>
</dbReference>
<dbReference type="InterPro" id="IPR019775">
    <property type="entry name" value="WD40_repeat_CS"/>
</dbReference>
<dbReference type="InterPro" id="IPR001040">
    <property type="entry name" value="TIF_eIF_4E"/>
</dbReference>
<evidence type="ECO:0000256" key="12">
    <source>
        <dbReference type="HAMAP-Rule" id="MF_03029"/>
    </source>
</evidence>
<evidence type="ECO:0000256" key="6">
    <source>
        <dbReference type="ARBA" id="ARBA00022737"/>
    </source>
</evidence>
<dbReference type="InterPro" id="IPR001680">
    <property type="entry name" value="WD40_rpt"/>
</dbReference>
<dbReference type="AlphaFoldDB" id="A0A507CWY1"/>
<feature type="domain" description="NLE" evidence="15">
    <location>
        <begin position="18"/>
        <end position="80"/>
    </location>
</feature>
<evidence type="ECO:0000256" key="10">
    <source>
        <dbReference type="ARBA" id="ARBA00023157"/>
    </source>
</evidence>
<organism evidence="16 17">
    <name type="scientific">Synchytrium endobioticum</name>
    <dbReference type="NCBI Taxonomy" id="286115"/>
    <lineage>
        <taxon>Eukaryota</taxon>
        <taxon>Fungi</taxon>
        <taxon>Fungi incertae sedis</taxon>
        <taxon>Chytridiomycota</taxon>
        <taxon>Chytridiomycota incertae sedis</taxon>
        <taxon>Chytridiomycetes</taxon>
        <taxon>Synchytriales</taxon>
        <taxon>Synchytriaceae</taxon>
        <taxon>Synchytrium</taxon>
    </lineage>
</organism>
<dbReference type="GO" id="GO:0000340">
    <property type="term" value="F:RNA 7-methylguanosine cap binding"/>
    <property type="evidence" value="ECO:0007669"/>
    <property type="project" value="TreeGrafter"/>
</dbReference>
<evidence type="ECO:0000256" key="4">
    <source>
        <dbReference type="ARBA" id="ARBA00022552"/>
    </source>
</evidence>
<feature type="repeat" description="WD" evidence="13">
    <location>
        <begin position="331"/>
        <end position="356"/>
    </location>
</feature>
<evidence type="ECO:0000256" key="2">
    <source>
        <dbReference type="ARBA" id="ARBA00022517"/>
    </source>
</evidence>
<dbReference type="PRINTS" id="PR00320">
    <property type="entry name" value="GPROTEINBRPT"/>
</dbReference>
<feature type="repeat" description="WD" evidence="13">
    <location>
        <begin position="107"/>
        <end position="139"/>
    </location>
</feature>
<dbReference type="FunFam" id="3.30.760.10:FF:000003">
    <property type="entry name" value="Eukaryotic translation initiation factor 4E"/>
    <property type="match status" value="1"/>
</dbReference>
<evidence type="ECO:0000256" key="7">
    <source>
        <dbReference type="ARBA" id="ARBA00022845"/>
    </source>
</evidence>
<dbReference type="GO" id="GO:0000466">
    <property type="term" value="P:maturation of 5.8S rRNA from tricistronic rRNA transcript (SSU-rRNA, 5.8S rRNA, LSU-rRNA)"/>
    <property type="evidence" value="ECO:0007669"/>
    <property type="project" value="UniProtKB-UniRule"/>
</dbReference>
<keyword evidence="11 12" id="KW-0539">Nucleus</keyword>
<sequence length="668" mass="75229">MAIEDNVNALNDEHREQVQVRLKSRDAQYAVPAAPLLIPTRVKRVGLSSIVNQLLQSDKQISFDFLIDNKFLRSSIHNYLIANDLTTESVLDIEYIPSQPKPTPSADTPHPDWIASIVANDTSQMLVTGGFDGKVRIWDYSHNNIGEIDCNVKNKKGVKAVALQSKGVEDMVVLVGGADSSEKVGAWQILGQTVTKLYDAVGHHGAIESLDVSNSHFATSSWDGIIAYWTIERPTDEDSDDDLQEVDDDSSFRIKQMRKRKWQPPAPVKTPVLTFEGHSGCVSVVKFRKQLNSTSSENETVMYSGGWDHSVRIWDVAGRANTLTMNCESVITCMDYSAHSGLIATGHTDNLIRLWDPRTQDGFVVKLKLASHKSWVSAIQWSPSSAYMLASASFDSTIKVWDVRSTTPFYTIAGSEDNNKKLFAMEWTNRVMLAGGEEGVLKRDILLHNRPRSNMADVDDNPAVTESPALDIVTAFDSPDDFTVKHPLTHRWTVWFDAPTKKQNQHNWMENLKTVITFDTVEDFWGFMNNVMKASSLPTGSNYHIFKDGIQPMWEDTRNKKGGKWVLTVNKKERAHLDQWWLNTLMAMIGEAFEDGDEICGAVISVRRQYDRISLWTKTGDDKDVQERTGKQFKQFLEVPAETVVGYSMHDMSLKSNSSYNNECVYQV</sequence>
<dbReference type="PROSITE" id="PS50294">
    <property type="entry name" value="WD_REPEATS_REGION"/>
    <property type="match status" value="2"/>
</dbReference>
<dbReference type="Pfam" id="PF00400">
    <property type="entry name" value="WD40"/>
    <property type="match status" value="4"/>
</dbReference>
<comment type="subunit">
    <text evidence="12">Component of the NOP7 complex, composed of ERB1, NOP7 and YTM1. Within the NOP7 complex ERB1 appears to interact directly with NOP7 and YTM1. The NOP7 complex also associates with the 66S pre-ribosome.</text>
</comment>
<dbReference type="PROSITE" id="PS50082">
    <property type="entry name" value="WD_REPEATS_2"/>
    <property type="match status" value="4"/>
</dbReference>
<protein>
    <recommendedName>
        <fullName evidence="12">Ribosome biogenesis protein YTM1</fullName>
    </recommendedName>
</protein>
<dbReference type="SUPFAM" id="SSF55418">
    <property type="entry name" value="eIF4e-like"/>
    <property type="match status" value="1"/>
</dbReference>
<dbReference type="InterPro" id="IPR012972">
    <property type="entry name" value="NLE"/>
</dbReference>
<dbReference type="SUPFAM" id="SSF50978">
    <property type="entry name" value="WD40 repeat-like"/>
    <property type="match status" value="1"/>
</dbReference>
<keyword evidence="6" id="KW-0677">Repeat</keyword>
<keyword evidence="8 14" id="KW-0694">RNA-binding</keyword>
<dbReference type="GO" id="GO:0005654">
    <property type="term" value="C:nucleoplasm"/>
    <property type="evidence" value="ECO:0007669"/>
    <property type="project" value="UniProtKB-SubCell"/>
</dbReference>
<keyword evidence="4 12" id="KW-0698">rRNA processing</keyword>
<dbReference type="GO" id="GO:0005730">
    <property type="term" value="C:nucleolus"/>
    <property type="evidence" value="ECO:0007669"/>
    <property type="project" value="UniProtKB-SubCell"/>
</dbReference>
<comment type="function">
    <text evidence="12">Component of the NOP7 complex, which is required for maturation of the 25S and 5.8S ribosomal RNAs and formation of the 60S ribosome.</text>
</comment>
<dbReference type="PROSITE" id="PS00678">
    <property type="entry name" value="WD_REPEATS_1"/>
    <property type="match status" value="2"/>
</dbReference>
<dbReference type="Pfam" id="PF08154">
    <property type="entry name" value="NLE"/>
    <property type="match status" value="1"/>
</dbReference>
<dbReference type="InterPro" id="IPR015943">
    <property type="entry name" value="WD40/YVTN_repeat-like_dom_sf"/>
</dbReference>
<keyword evidence="17" id="KW-1185">Reference proteome</keyword>
<dbReference type="HAMAP" id="MF_03029">
    <property type="entry name" value="WDR12"/>
    <property type="match status" value="1"/>
</dbReference>
<dbReference type="EMBL" id="QEAN01000191">
    <property type="protein sequence ID" value="TPX43742.1"/>
    <property type="molecule type" value="Genomic_DNA"/>
</dbReference>
<accession>A0A507CWY1</accession>
<comment type="subcellular location">
    <subcellularLocation>
        <location evidence="12">Nucleus</location>
        <location evidence="12">Nucleolus</location>
    </subcellularLocation>
    <subcellularLocation>
        <location evidence="12">Nucleus</location>
        <location evidence="12">Nucleoplasm</location>
    </subcellularLocation>
</comment>
<reference evidence="16 17" key="1">
    <citation type="journal article" date="2019" name="Sci. Rep.">
        <title>Comparative genomics of chytrid fungi reveal insights into the obligate biotrophic and pathogenic lifestyle of Synchytrium endobioticum.</title>
        <authorList>
            <person name="van de Vossenberg B.T.L.H."/>
            <person name="Warris S."/>
            <person name="Nguyen H.D.T."/>
            <person name="van Gent-Pelzer M.P.E."/>
            <person name="Joly D.L."/>
            <person name="van de Geest H.C."/>
            <person name="Bonants P.J.M."/>
            <person name="Smith D.S."/>
            <person name="Levesque C.A."/>
            <person name="van der Lee T.A.J."/>
        </authorList>
    </citation>
    <scope>NUCLEOTIDE SEQUENCE [LARGE SCALE GENOMIC DNA]</scope>
    <source>
        <strain evidence="16 17">MB42</strain>
    </source>
</reference>
<dbReference type="Pfam" id="PF01652">
    <property type="entry name" value="IF4E"/>
    <property type="match status" value="1"/>
</dbReference>
<dbReference type="Gene3D" id="3.30.760.10">
    <property type="entry name" value="RNA Cap, Translation Initiation Factor Eif4e"/>
    <property type="match status" value="1"/>
</dbReference>
<evidence type="ECO:0000256" key="13">
    <source>
        <dbReference type="PROSITE-ProRule" id="PRU00221"/>
    </source>
</evidence>
<evidence type="ECO:0000256" key="1">
    <source>
        <dbReference type="ARBA" id="ARBA00009860"/>
    </source>
</evidence>
<dbReference type="Proteomes" id="UP000317494">
    <property type="component" value="Unassembled WGS sequence"/>
</dbReference>
<evidence type="ECO:0000259" key="15">
    <source>
        <dbReference type="Pfam" id="PF08154"/>
    </source>
</evidence>
<dbReference type="PANTHER" id="PTHR11960:SF8">
    <property type="entry name" value="EUKARYOTIC TRANSLATION INITIATION FACTOR 4E1-RELATED"/>
    <property type="match status" value="1"/>
</dbReference>
<keyword evidence="2 12" id="KW-0690">Ribosome biogenesis</keyword>
<dbReference type="InterPro" id="IPR020472">
    <property type="entry name" value="WD40_PAC1"/>
</dbReference>
<evidence type="ECO:0000256" key="8">
    <source>
        <dbReference type="ARBA" id="ARBA00022884"/>
    </source>
</evidence>
<evidence type="ECO:0000256" key="5">
    <source>
        <dbReference type="ARBA" id="ARBA00022574"/>
    </source>
</evidence>
<dbReference type="STRING" id="286115.A0A507CWY1"/>
<dbReference type="InterPro" id="IPR036322">
    <property type="entry name" value="WD40_repeat_dom_sf"/>
</dbReference>
<comment type="caution">
    <text evidence="16">The sequence shown here is derived from an EMBL/GenBank/DDBJ whole genome shotgun (WGS) entry which is preliminary data.</text>
</comment>
<proteinExistence type="inferred from homology"/>
<dbReference type="GO" id="GO:0016281">
    <property type="term" value="C:eukaryotic translation initiation factor 4F complex"/>
    <property type="evidence" value="ECO:0007669"/>
    <property type="project" value="TreeGrafter"/>
</dbReference>
<evidence type="ECO:0000256" key="14">
    <source>
        <dbReference type="RuleBase" id="RU004374"/>
    </source>
</evidence>
<dbReference type="GO" id="GO:0000463">
    <property type="term" value="P:maturation of LSU-rRNA from tricistronic rRNA transcript (SSU-rRNA, 5.8S rRNA, LSU-rRNA)"/>
    <property type="evidence" value="ECO:0007669"/>
    <property type="project" value="UniProtKB-UniRule"/>
</dbReference>
<dbReference type="Gene3D" id="2.130.10.10">
    <property type="entry name" value="YVTN repeat-like/Quinoprotein amine dehydrogenase"/>
    <property type="match status" value="1"/>
</dbReference>
<dbReference type="SMART" id="SM00320">
    <property type="entry name" value="WD40"/>
    <property type="match status" value="5"/>
</dbReference>
<keyword evidence="3 14" id="KW-0396">Initiation factor</keyword>
<dbReference type="InterPro" id="IPR023398">
    <property type="entry name" value="TIF_eIF4e-like"/>
</dbReference>
<evidence type="ECO:0000313" key="16">
    <source>
        <dbReference type="EMBL" id="TPX43742.1"/>
    </source>
</evidence>
<evidence type="ECO:0000256" key="11">
    <source>
        <dbReference type="ARBA" id="ARBA00023242"/>
    </source>
</evidence>
<keyword evidence="7" id="KW-0810">Translation regulation</keyword>
<keyword evidence="9 14" id="KW-0648">Protein biosynthesis</keyword>
<comment type="similarity">
    <text evidence="1 14">Belongs to the eukaryotic initiation factor 4E family.</text>
</comment>